<evidence type="ECO:0000256" key="1">
    <source>
        <dbReference type="ARBA" id="ARBA00004141"/>
    </source>
</evidence>
<dbReference type="AlphaFoldDB" id="A0A2J8AZB6"/>
<dbReference type="InterPro" id="IPR000620">
    <property type="entry name" value="EamA_dom"/>
</dbReference>
<feature type="domain" description="EamA" evidence="7">
    <location>
        <begin position="160"/>
        <end position="292"/>
    </location>
</feature>
<keyword evidence="4 6" id="KW-1133">Transmembrane helix</keyword>
<evidence type="ECO:0000256" key="5">
    <source>
        <dbReference type="ARBA" id="ARBA00023136"/>
    </source>
</evidence>
<dbReference type="SUPFAM" id="SSF103481">
    <property type="entry name" value="Multidrug resistance efflux transporter EmrE"/>
    <property type="match status" value="2"/>
</dbReference>
<name>A0A2J8AZB6_9FIRM</name>
<sequence length="305" mass="33398">MKMDNKRKGMLLAALGGCLWGFSGVLAQLILDCGIGSEWLVSCRLLLGGLCILVYSGIFKHEHTWAIFRSRRAVIRLVCFSFIGMSLVQYAFFKTIELSSAAFATIIQFISPVLLYGYELARGIKRLRLLDLSLIIAAILGVVLVVTDGEFSRLHVSLPALLVGLLTALSVVSYTVLPQPLIKTYGAAPTVGFGMFIAGVCFQFWHPLSGLPVHLDAKVLFYLTLMIILGTVVAFLAYLQSTVYIPGSMACLFTALEPLLVSILSVFIFGKRFSYGEVIGIAIIMVSILLFSKVSKTQAETRPKR</sequence>
<protein>
    <recommendedName>
        <fullName evidence="7">EamA domain-containing protein</fullName>
    </recommendedName>
</protein>
<comment type="similarity">
    <text evidence="2">Belongs to the EamA transporter family.</text>
</comment>
<evidence type="ECO:0000256" key="2">
    <source>
        <dbReference type="ARBA" id="ARBA00007362"/>
    </source>
</evidence>
<feature type="transmembrane region" description="Helical" evidence="6">
    <location>
        <begin position="184"/>
        <end position="205"/>
    </location>
</feature>
<reference evidence="9" key="1">
    <citation type="submission" date="2017-04" db="EMBL/GenBank/DDBJ databases">
        <authorList>
            <person name="Bumgarner R.E."/>
            <person name="Fredricks D.N."/>
            <person name="Srinivasan S."/>
        </authorList>
    </citation>
    <scope>NUCLEOTIDE SEQUENCE [LARGE SCALE GENOMIC DNA]</scope>
    <source>
        <strain evidence="9">KA00405</strain>
    </source>
</reference>
<dbReference type="InterPro" id="IPR037185">
    <property type="entry name" value="EmrE-like"/>
</dbReference>
<feature type="transmembrane region" description="Helical" evidence="6">
    <location>
        <begin position="129"/>
        <end position="146"/>
    </location>
</feature>
<evidence type="ECO:0000313" key="9">
    <source>
        <dbReference type="Proteomes" id="UP000236394"/>
    </source>
</evidence>
<feature type="domain" description="EamA" evidence="7">
    <location>
        <begin position="8"/>
        <end position="146"/>
    </location>
</feature>
<proteinExistence type="inferred from homology"/>
<comment type="subcellular location">
    <subcellularLocation>
        <location evidence="1">Membrane</location>
        <topology evidence="1">Multi-pass membrane protein</topology>
    </subcellularLocation>
</comment>
<evidence type="ECO:0000256" key="4">
    <source>
        <dbReference type="ARBA" id="ARBA00022989"/>
    </source>
</evidence>
<dbReference type="Pfam" id="PF00892">
    <property type="entry name" value="EamA"/>
    <property type="match status" value="2"/>
</dbReference>
<feature type="transmembrane region" description="Helical" evidence="6">
    <location>
        <begin position="158"/>
        <end position="177"/>
    </location>
</feature>
<feature type="transmembrane region" description="Helical" evidence="6">
    <location>
        <begin position="251"/>
        <end position="269"/>
    </location>
</feature>
<gene>
    <name evidence="8" type="ORF">B7R76_07405</name>
</gene>
<dbReference type="PANTHER" id="PTHR32322">
    <property type="entry name" value="INNER MEMBRANE TRANSPORTER"/>
    <property type="match status" value="1"/>
</dbReference>
<feature type="transmembrane region" description="Helical" evidence="6">
    <location>
        <begin position="275"/>
        <end position="295"/>
    </location>
</feature>
<dbReference type="PANTHER" id="PTHR32322:SF2">
    <property type="entry name" value="EAMA DOMAIN-CONTAINING PROTEIN"/>
    <property type="match status" value="1"/>
</dbReference>
<evidence type="ECO:0000313" key="8">
    <source>
        <dbReference type="EMBL" id="PNH17858.1"/>
    </source>
</evidence>
<keyword evidence="5 6" id="KW-0472">Membrane</keyword>
<comment type="caution">
    <text evidence="8">The sequence shown here is derived from an EMBL/GenBank/DDBJ whole genome shotgun (WGS) entry which is preliminary data.</text>
</comment>
<dbReference type="InterPro" id="IPR050638">
    <property type="entry name" value="AA-Vitamin_Transporters"/>
</dbReference>
<evidence type="ECO:0000256" key="6">
    <source>
        <dbReference type="SAM" id="Phobius"/>
    </source>
</evidence>
<keyword evidence="3 6" id="KW-0812">Transmembrane</keyword>
<feature type="transmembrane region" description="Helical" evidence="6">
    <location>
        <begin position="37"/>
        <end position="61"/>
    </location>
</feature>
<feature type="transmembrane region" description="Helical" evidence="6">
    <location>
        <begin position="73"/>
        <end position="92"/>
    </location>
</feature>
<dbReference type="EMBL" id="NBZD01000005">
    <property type="protein sequence ID" value="PNH17858.1"/>
    <property type="molecule type" value="Genomic_DNA"/>
</dbReference>
<evidence type="ECO:0000256" key="3">
    <source>
        <dbReference type="ARBA" id="ARBA00022692"/>
    </source>
</evidence>
<feature type="transmembrane region" description="Helical" evidence="6">
    <location>
        <begin position="98"/>
        <end position="117"/>
    </location>
</feature>
<organism evidence="8 9">
    <name type="scientific">Mageeibacillus indolicus</name>
    <dbReference type="NCBI Taxonomy" id="884684"/>
    <lineage>
        <taxon>Bacteria</taxon>
        <taxon>Bacillati</taxon>
        <taxon>Bacillota</taxon>
        <taxon>Clostridia</taxon>
        <taxon>Eubacteriales</taxon>
        <taxon>Oscillospiraceae</taxon>
        <taxon>Mageeibacillus</taxon>
    </lineage>
</organism>
<evidence type="ECO:0000259" key="7">
    <source>
        <dbReference type="Pfam" id="PF00892"/>
    </source>
</evidence>
<accession>A0A2J8AZB6</accession>
<dbReference type="GO" id="GO:0016020">
    <property type="term" value="C:membrane"/>
    <property type="evidence" value="ECO:0007669"/>
    <property type="project" value="UniProtKB-SubCell"/>
</dbReference>
<dbReference type="Gene3D" id="1.10.3730.20">
    <property type="match status" value="1"/>
</dbReference>
<dbReference type="Proteomes" id="UP000236394">
    <property type="component" value="Unassembled WGS sequence"/>
</dbReference>
<feature type="transmembrane region" description="Helical" evidence="6">
    <location>
        <begin position="220"/>
        <end position="239"/>
    </location>
</feature>